<dbReference type="InterPro" id="IPR051267">
    <property type="entry name" value="STEAP_metalloreductase"/>
</dbReference>
<evidence type="ECO:0000259" key="2">
    <source>
        <dbReference type="Pfam" id="PF03807"/>
    </source>
</evidence>
<organism evidence="3 4">
    <name type="scientific">Trebonia kvetii</name>
    <dbReference type="NCBI Taxonomy" id="2480626"/>
    <lineage>
        <taxon>Bacteria</taxon>
        <taxon>Bacillati</taxon>
        <taxon>Actinomycetota</taxon>
        <taxon>Actinomycetes</taxon>
        <taxon>Streptosporangiales</taxon>
        <taxon>Treboniaceae</taxon>
        <taxon>Trebonia</taxon>
    </lineage>
</organism>
<reference evidence="3 4" key="1">
    <citation type="submission" date="2018-11" db="EMBL/GenBank/DDBJ databases">
        <title>Trebonia kvetii gen.nov., sp.nov., a novel acidophilic actinobacterium, and proposal of the new actinobacterial family Treboniaceae fam. nov.</title>
        <authorList>
            <person name="Rapoport D."/>
            <person name="Sagova-Mareckova M."/>
            <person name="Sedlacek I."/>
            <person name="Provaznik J."/>
            <person name="Kralova S."/>
            <person name="Pavlinic D."/>
            <person name="Benes V."/>
            <person name="Kopecky J."/>
        </authorList>
    </citation>
    <scope>NUCLEOTIDE SEQUENCE [LARGE SCALE GENOMIC DNA]</scope>
    <source>
        <strain evidence="3 4">15Tr583</strain>
    </source>
</reference>
<protein>
    <submittedName>
        <fullName evidence="3">NADP oxidoreductase</fullName>
    </submittedName>
</protein>
<dbReference type="PANTHER" id="PTHR14239">
    <property type="entry name" value="DUDULIN-RELATED"/>
    <property type="match status" value="1"/>
</dbReference>
<evidence type="ECO:0000256" key="1">
    <source>
        <dbReference type="ARBA" id="ARBA00023002"/>
    </source>
</evidence>
<proteinExistence type="predicted"/>
<name>A0A6P2C198_9ACTN</name>
<accession>A0A6P2C198</accession>
<dbReference type="Gene3D" id="3.40.50.720">
    <property type="entry name" value="NAD(P)-binding Rossmann-like Domain"/>
    <property type="match status" value="1"/>
</dbReference>
<dbReference type="EMBL" id="RPFW01000002">
    <property type="protein sequence ID" value="TVZ05179.1"/>
    <property type="molecule type" value="Genomic_DNA"/>
</dbReference>
<dbReference type="GO" id="GO:0016491">
    <property type="term" value="F:oxidoreductase activity"/>
    <property type="evidence" value="ECO:0007669"/>
    <property type="project" value="UniProtKB-KW"/>
</dbReference>
<dbReference type="Pfam" id="PF03807">
    <property type="entry name" value="F420_oxidored"/>
    <property type="match status" value="1"/>
</dbReference>
<sequence>MIVTIVGAGRLAEGIAARALAGGHRVRIVDDEPGKADALVAALAARRQRGGAPESGSLSRSVATVGEAIAGADMVVLAVPYPQGRLLAREQGAALSGVTVVDTCNPVDFSTFDSLLTSPGMSAAEEIAAASPDARVVKAFNTTFASVLVAGWVGGMPVDVFLAGDDPEAKALVAALVTDGGMRPVDTGPLRRARELEAFQLLHMTLQGPLGLDWASALKLLP</sequence>
<dbReference type="SUPFAM" id="SSF51735">
    <property type="entry name" value="NAD(P)-binding Rossmann-fold domains"/>
    <property type="match status" value="1"/>
</dbReference>
<dbReference type="InterPro" id="IPR036291">
    <property type="entry name" value="NAD(P)-bd_dom_sf"/>
</dbReference>
<keyword evidence="4" id="KW-1185">Reference proteome</keyword>
<gene>
    <name evidence="3" type="ORF">EAS64_11320</name>
</gene>
<dbReference type="PANTHER" id="PTHR14239:SF10">
    <property type="entry name" value="REDUCTASE"/>
    <property type="match status" value="1"/>
</dbReference>
<comment type="caution">
    <text evidence="3">The sequence shown here is derived from an EMBL/GenBank/DDBJ whole genome shotgun (WGS) entry which is preliminary data.</text>
</comment>
<dbReference type="OrthoDB" id="5738121at2"/>
<dbReference type="AlphaFoldDB" id="A0A6P2C198"/>
<evidence type="ECO:0000313" key="4">
    <source>
        <dbReference type="Proteomes" id="UP000460272"/>
    </source>
</evidence>
<evidence type="ECO:0000313" key="3">
    <source>
        <dbReference type="EMBL" id="TVZ05179.1"/>
    </source>
</evidence>
<feature type="domain" description="Pyrroline-5-carboxylate reductase catalytic N-terminal" evidence="2">
    <location>
        <begin position="3"/>
        <end position="106"/>
    </location>
</feature>
<dbReference type="InterPro" id="IPR028939">
    <property type="entry name" value="P5C_Rdtase_cat_N"/>
</dbReference>
<keyword evidence="1" id="KW-0560">Oxidoreductase</keyword>
<dbReference type="Proteomes" id="UP000460272">
    <property type="component" value="Unassembled WGS sequence"/>
</dbReference>